<evidence type="ECO:0000313" key="3">
    <source>
        <dbReference type="Proteomes" id="UP001620520"/>
    </source>
</evidence>
<keyword evidence="1" id="KW-0812">Transmembrane</keyword>
<dbReference type="EMBL" id="JBIYEW010000003">
    <property type="protein sequence ID" value="MFK4637278.1"/>
    <property type="molecule type" value="Genomic_DNA"/>
</dbReference>
<dbReference type="Proteomes" id="UP001620520">
    <property type="component" value="Unassembled WGS sequence"/>
</dbReference>
<feature type="transmembrane region" description="Helical" evidence="1">
    <location>
        <begin position="51"/>
        <end position="70"/>
    </location>
</feature>
<evidence type="ECO:0000256" key="1">
    <source>
        <dbReference type="SAM" id="Phobius"/>
    </source>
</evidence>
<evidence type="ECO:0000313" key="2">
    <source>
        <dbReference type="EMBL" id="MFK4637278.1"/>
    </source>
</evidence>
<organism evidence="2 3">
    <name type="scientific">Paenarthrobacter histidinolovorans</name>
    <dbReference type="NCBI Taxonomy" id="43664"/>
    <lineage>
        <taxon>Bacteria</taxon>
        <taxon>Bacillati</taxon>
        <taxon>Actinomycetota</taxon>
        <taxon>Actinomycetes</taxon>
        <taxon>Micrococcales</taxon>
        <taxon>Micrococcaceae</taxon>
        <taxon>Paenarthrobacter</taxon>
    </lineage>
</organism>
<protein>
    <submittedName>
        <fullName evidence="2">Uncharacterized protein</fullName>
    </submittedName>
</protein>
<accession>A0ABW8MZV9</accession>
<feature type="transmembrane region" description="Helical" evidence="1">
    <location>
        <begin position="24"/>
        <end position="45"/>
    </location>
</feature>
<proteinExistence type="predicted"/>
<keyword evidence="3" id="KW-1185">Reference proteome</keyword>
<reference evidence="2 3" key="1">
    <citation type="submission" date="2024-10" db="EMBL/GenBank/DDBJ databases">
        <title>Novel secondary metabolite-producing bacteria for plant disease control.</title>
        <authorList>
            <person name="Chevrette M."/>
        </authorList>
    </citation>
    <scope>NUCLEOTIDE SEQUENCE [LARGE SCALE GENOMIC DNA]</scope>
    <source>
        <strain evidence="2 3">J30 TE3557</strain>
    </source>
</reference>
<keyword evidence="1" id="KW-0472">Membrane</keyword>
<gene>
    <name evidence="2" type="ORF">ABIA52_000167</name>
</gene>
<comment type="caution">
    <text evidence="2">The sequence shown here is derived from an EMBL/GenBank/DDBJ whole genome shotgun (WGS) entry which is preliminary data.</text>
</comment>
<keyword evidence="1" id="KW-1133">Transmembrane helix</keyword>
<name>A0ABW8MZV9_9MICC</name>
<sequence length="90" mass="9738">MQGQQTALRNHLHSKHKKLTMESIDAHAVVIFGVLLVHLIGVIVIAVSTVVLAAAMFVVVPVVHTCRSVWSARHAGKQRPSGDDLAAQRL</sequence>